<organism evidence="1 2">
    <name type="scientific">Actinomadura montaniterrae</name>
    <dbReference type="NCBI Taxonomy" id="1803903"/>
    <lineage>
        <taxon>Bacteria</taxon>
        <taxon>Bacillati</taxon>
        <taxon>Actinomycetota</taxon>
        <taxon>Actinomycetes</taxon>
        <taxon>Streptosporangiales</taxon>
        <taxon>Thermomonosporaceae</taxon>
        <taxon>Actinomadura</taxon>
    </lineage>
</organism>
<name>A0A6L3VED7_9ACTN</name>
<dbReference type="AlphaFoldDB" id="A0A6L3VED7"/>
<sequence>MWLDVLVRETGGDELTARRVHYVLCGQHLIGELWQDKTIAEVHIRGTRVMVVDKHGIREVSGFPTATVAAQAIEAVEAAKERMRAVITGIGDSVVVSRIDATPLTASDLITSGALTEDLASQVGSALEHMDAVTVIGPAAHVVIRAFASFIPQESRVFEGPYGILPNGCVAAASPLDADYVIGVRPGVPAEPMAAAGQVGALIANPETDFRAAVRLVVLGRISSIRKVTRVQEAAPF</sequence>
<dbReference type="Proteomes" id="UP000483004">
    <property type="component" value="Unassembled WGS sequence"/>
</dbReference>
<evidence type="ECO:0000313" key="2">
    <source>
        <dbReference type="Proteomes" id="UP000483004"/>
    </source>
</evidence>
<keyword evidence="2" id="KW-1185">Reference proteome</keyword>
<proteinExistence type="predicted"/>
<reference evidence="1 2" key="1">
    <citation type="submission" date="2019-09" db="EMBL/GenBank/DDBJ databases">
        <title>Actinomadura physcomitrii sp. nov., a novel actinomycete isolated from moss [Physcomitrium sphaericum (Ludw) Fuernr].</title>
        <authorList>
            <person name="Liu C."/>
            <person name="Zhuang X."/>
        </authorList>
    </citation>
    <scope>NUCLEOTIDE SEQUENCE [LARGE SCALE GENOMIC DNA]</scope>
    <source>
        <strain evidence="1 2">CYP1-1B</strain>
    </source>
</reference>
<dbReference type="RefSeq" id="WP_151546193.1">
    <property type="nucleotide sequence ID" value="NZ_WBMR01000256.1"/>
</dbReference>
<accession>A0A6L3VED7</accession>
<comment type="caution">
    <text evidence="1">The sequence shown here is derived from an EMBL/GenBank/DDBJ whole genome shotgun (WGS) entry which is preliminary data.</text>
</comment>
<evidence type="ECO:0000313" key="1">
    <source>
        <dbReference type="EMBL" id="KAB2362969.1"/>
    </source>
</evidence>
<dbReference type="OrthoDB" id="3478104at2"/>
<dbReference type="EMBL" id="WBMR01000256">
    <property type="protein sequence ID" value="KAB2362969.1"/>
    <property type="molecule type" value="Genomic_DNA"/>
</dbReference>
<gene>
    <name evidence="1" type="ORF">F9B16_43885</name>
</gene>
<protein>
    <submittedName>
        <fullName evidence="1">Uncharacterized protein</fullName>
    </submittedName>
</protein>